<organism evidence="2 3">
    <name type="scientific">Defluviimonas salinarum</name>
    <dbReference type="NCBI Taxonomy" id="2992147"/>
    <lineage>
        <taxon>Bacteria</taxon>
        <taxon>Pseudomonadati</taxon>
        <taxon>Pseudomonadota</taxon>
        <taxon>Alphaproteobacteria</taxon>
        <taxon>Rhodobacterales</taxon>
        <taxon>Paracoccaceae</taxon>
        <taxon>Albidovulum</taxon>
    </lineage>
</organism>
<keyword evidence="1" id="KW-0812">Transmembrane</keyword>
<dbReference type="Proteomes" id="UP001207582">
    <property type="component" value="Unassembled WGS sequence"/>
</dbReference>
<feature type="transmembrane region" description="Helical" evidence="1">
    <location>
        <begin position="42"/>
        <end position="59"/>
    </location>
</feature>
<evidence type="ECO:0000313" key="3">
    <source>
        <dbReference type="Proteomes" id="UP001207582"/>
    </source>
</evidence>
<gene>
    <name evidence="2" type="ORF">OM960_11075</name>
</gene>
<protein>
    <submittedName>
        <fullName evidence="2">Uncharacterized protein</fullName>
    </submittedName>
</protein>
<proteinExistence type="predicted"/>
<name>A0ABT3J380_9RHOB</name>
<dbReference type="EMBL" id="JAPDOG010000008">
    <property type="protein sequence ID" value="MCW3782134.1"/>
    <property type="molecule type" value="Genomic_DNA"/>
</dbReference>
<feature type="transmembrane region" description="Helical" evidence="1">
    <location>
        <begin position="12"/>
        <end position="30"/>
    </location>
</feature>
<evidence type="ECO:0000256" key="1">
    <source>
        <dbReference type="SAM" id="Phobius"/>
    </source>
</evidence>
<evidence type="ECO:0000313" key="2">
    <source>
        <dbReference type="EMBL" id="MCW3782134.1"/>
    </source>
</evidence>
<sequence length="96" mass="10134">MSYAGLQVPDGFEALHVVSAVAMASGYVIGRDYQVVGRPRSIVLLALLSAGCVTGYYIASNHIPAGIGATILLSVLAFGSFWPFSYILAIARNRAE</sequence>
<comment type="caution">
    <text evidence="2">The sequence shown here is derived from an EMBL/GenBank/DDBJ whole genome shotgun (WGS) entry which is preliminary data.</text>
</comment>
<keyword evidence="1" id="KW-1133">Transmembrane helix</keyword>
<feature type="transmembrane region" description="Helical" evidence="1">
    <location>
        <begin position="65"/>
        <end position="91"/>
    </location>
</feature>
<reference evidence="2 3" key="1">
    <citation type="submission" date="2022-10" db="EMBL/GenBank/DDBJ databases">
        <title>Defluviimonas sp. CAU 1641 isolated from mud.</title>
        <authorList>
            <person name="Kim W."/>
        </authorList>
    </citation>
    <scope>NUCLEOTIDE SEQUENCE [LARGE SCALE GENOMIC DNA]</scope>
    <source>
        <strain evidence="2 3">CAU 1641</strain>
    </source>
</reference>
<accession>A0ABT3J380</accession>
<keyword evidence="3" id="KW-1185">Reference proteome</keyword>
<keyword evidence="1" id="KW-0472">Membrane</keyword>